<evidence type="ECO:0000256" key="5">
    <source>
        <dbReference type="SAM" id="MobiDB-lite"/>
    </source>
</evidence>
<dbReference type="OrthoDB" id="6105900at2759"/>
<dbReference type="GO" id="GO:0005886">
    <property type="term" value="C:plasma membrane"/>
    <property type="evidence" value="ECO:0007669"/>
    <property type="project" value="TreeGrafter"/>
</dbReference>
<feature type="region of interest" description="Disordered" evidence="5">
    <location>
        <begin position="311"/>
        <end position="330"/>
    </location>
</feature>
<comment type="caution">
    <text evidence="8">The sequence shown here is derived from an EMBL/GenBank/DDBJ whole genome shotgun (WGS) entry which is preliminary data.</text>
</comment>
<evidence type="ECO:0000256" key="2">
    <source>
        <dbReference type="ARBA" id="ARBA00022692"/>
    </source>
</evidence>
<feature type="transmembrane region" description="Helical" evidence="6">
    <location>
        <begin position="236"/>
        <end position="256"/>
    </location>
</feature>
<dbReference type="PANTHER" id="PTHR23112">
    <property type="entry name" value="G PROTEIN-COUPLED RECEPTOR 157-RELATED"/>
    <property type="match status" value="1"/>
</dbReference>
<dbReference type="Proteomes" id="UP000440578">
    <property type="component" value="Unassembled WGS sequence"/>
</dbReference>
<evidence type="ECO:0000256" key="4">
    <source>
        <dbReference type="ARBA" id="ARBA00023136"/>
    </source>
</evidence>
<dbReference type="EMBL" id="VIIS01000544">
    <property type="protein sequence ID" value="KAF0307736.1"/>
    <property type="molecule type" value="Genomic_DNA"/>
</dbReference>
<evidence type="ECO:0000313" key="8">
    <source>
        <dbReference type="EMBL" id="KAF0307736.1"/>
    </source>
</evidence>
<proteinExistence type="predicted"/>
<dbReference type="Pfam" id="PF11710">
    <property type="entry name" value="Git3"/>
    <property type="match status" value="1"/>
</dbReference>
<dbReference type="PANTHER" id="PTHR23112:SF0">
    <property type="entry name" value="TRANSMEMBRANE PROTEIN 116"/>
    <property type="match status" value="1"/>
</dbReference>
<keyword evidence="2 6" id="KW-0812">Transmembrane</keyword>
<dbReference type="Gene3D" id="1.20.1070.10">
    <property type="entry name" value="Rhodopsin 7-helix transmembrane proteins"/>
    <property type="match status" value="1"/>
</dbReference>
<feature type="transmembrane region" description="Helical" evidence="6">
    <location>
        <begin position="76"/>
        <end position="93"/>
    </location>
</feature>
<feature type="domain" description="Glucose receptor Git3-like N-terminal" evidence="7">
    <location>
        <begin position="38"/>
        <end position="225"/>
    </location>
</feature>
<evidence type="ECO:0000256" key="1">
    <source>
        <dbReference type="ARBA" id="ARBA00004141"/>
    </source>
</evidence>
<feature type="compositionally biased region" description="Polar residues" evidence="5">
    <location>
        <begin position="312"/>
        <end position="330"/>
    </location>
</feature>
<keyword evidence="9" id="KW-1185">Reference proteome</keyword>
<dbReference type="GO" id="GO:0007189">
    <property type="term" value="P:adenylate cyclase-activating G protein-coupled receptor signaling pathway"/>
    <property type="evidence" value="ECO:0007669"/>
    <property type="project" value="TreeGrafter"/>
</dbReference>
<feature type="transmembrane region" description="Helical" evidence="6">
    <location>
        <begin position="113"/>
        <end position="141"/>
    </location>
</feature>
<evidence type="ECO:0000256" key="3">
    <source>
        <dbReference type="ARBA" id="ARBA00022989"/>
    </source>
</evidence>
<protein>
    <recommendedName>
        <fullName evidence="7">Glucose receptor Git3-like N-terminal domain-containing protein</fullName>
    </recommendedName>
</protein>
<organism evidence="8 9">
    <name type="scientific">Amphibalanus amphitrite</name>
    <name type="common">Striped barnacle</name>
    <name type="synonym">Balanus amphitrite</name>
    <dbReference type="NCBI Taxonomy" id="1232801"/>
    <lineage>
        <taxon>Eukaryota</taxon>
        <taxon>Metazoa</taxon>
        <taxon>Ecdysozoa</taxon>
        <taxon>Arthropoda</taxon>
        <taxon>Crustacea</taxon>
        <taxon>Multicrustacea</taxon>
        <taxon>Cirripedia</taxon>
        <taxon>Thoracica</taxon>
        <taxon>Thoracicalcarea</taxon>
        <taxon>Balanomorpha</taxon>
        <taxon>Balanoidea</taxon>
        <taxon>Balanidae</taxon>
        <taxon>Amphibalaninae</taxon>
        <taxon>Amphibalanus</taxon>
    </lineage>
</organism>
<dbReference type="GO" id="GO:0004930">
    <property type="term" value="F:G protein-coupled receptor activity"/>
    <property type="evidence" value="ECO:0007669"/>
    <property type="project" value="TreeGrafter"/>
</dbReference>
<dbReference type="SUPFAM" id="SSF81321">
    <property type="entry name" value="Family A G protein-coupled receptor-like"/>
    <property type="match status" value="1"/>
</dbReference>
<reference evidence="8 9" key="1">
    <citation type="submission" date="2019-07" db="EMBL/GenBank/DDBJ databases">
        <title>Draft genome assembly of a fouling barnacle, Amphibalanus amphitrite (Darwin, 1854): The first reference genome for Thecostraca.</title>
        <authorList>
            <person name="Kim W."/>
        </authorList>
    </citation>
    <scope>NUCLEOTIDE SEQUENCE [LARGE SCALE GENOMIC DNA]</scope>
    <source>
        <strain evidence="8">SNU_AA5</strain>
        <tissue evidence="8">Soma without cirri and trophi</tissue>
    </source>
</reference>
<name>A0A6A4WK11_AMPAM</name>
<feature type="transmembrane region" description="Helical" evidence="6">
    <location>
        <begin position="34"/>
        <end position="56"/>
    </location>
</feature>
<dbReference type="InterPro" id="IPR023041">
    <property type="entry name" value="Glucose_rcpt_Git3-like_N"/>
</dbReference>
<feature type="transmembrane region" description="Helical" evidence="6">
    <location>
        <begin position="193"/>
        <end position="215"/>
    </location>
</feature>
<accession>A0A6A4WK11</accession>
<feature type="transmembrane region" description="Helical" evidence="6">
    <location>
        <begin position="276"/>
        <end position="300"/>
    </location>
</feature>
<dbReference type="AlphaFoldDB" id="A0A6A4WK11"/>
<gene>
    <name evidence="8" type="ORF">FJT64_020909</name>
</gene>
<sequence>MSNNSSLLEAANETDPVIRSGYDLPVYGLDNGQFYVIHIAALCCIAASFCCALTTFVCSFRSHRRPFFLWSQSDRIVVYLAVCDGLFNVSHSLDHLHYVIQRGHVTPPALCAFYGFMLSEFISAQNILVLITAVNACLLVYRHKPIPFGANDWRLLVVIFGTPALFGFVVASLDGFGPTGTFCYFDAVKGSIANILFTTTALGVILVSCAILYVFTWLQIYREARRNEKRLGRSQLSGSVLVTAKTCLLLVAAFFVQWWAMALYGTWQLVEPPPQLLFQFVTTFSNTGGVLNFIVFCIIYRRRKARAETSSKSDSFGTGRSGNSSQDFRL</sequence>
<evidence type="ECO:0000259" key="7">
    <source>
        <dbReference type="Pfam" id="PF11710"/>
    </source>
</evidence>
<keyword evidence="4 6" id="KW-0472">Membrane</keyword>
<evidence type="ECO:0000313" key="9">
    <source>
        <dbReference type="Proteomes" id="UP000440578"/>
    </source>
</evidence>
<evidence type="ECO:0000256" key="6">
    <source>
        <dbReference type="SAM" id="Phobius"/>
    </source>
</evidence>
<keyword evidence="3 6" id="KW-1133">Transmembrane helix</keyword>
<comment type="subcellular location">
    <subcellularLocation>
        <location evidence="1">Membrane</location>
        <topology evidence="1">Multi-pass membrane protein</topology>
    </subcellularLocation>
</comment>
<dbReference type="CDD" id="cd00637">
    <property type="entry name" value="7tm_classA_rhodopsin-like"/>
    <property type="match status" value="1"/>
</dbReference>
<feature type="transmembrane region" description="Helical" evidence="6">
    <location>
        <begin position="153"/>
        <end position="173"/>
    </location>
</feature>